<reference evidence="1" key="2">
    <citation type="submission" date="2016-06" db="EMBL/GenBank/DDBJ databases">
        <title>The genome of a short-lived fish provides insights into sex chromosome evolution and the genetic control of aging.</title>
        <authorList>
            <person name="Reichwald K."/>
            <person name="Felder M."/>
            <person name="Petzold A."/>
            <person name="Koch P."/>
            <person name="Groth M."/>
            <person name="Platzer M."/>
        </authorList>
    </citation>
    <scope>NUCLEOTIDE SEQUENCE</scope>
    <source>
        <tissue evidence="1">Brain</tissue>
    </source>
</reference>
<gene>
    <name evidence="1" type="primary">Nfu_g_1_025214</name>
</gene>
<protein>
    <submittedName>
        <fullName evidence="1">Uncharacterized protein</fullName>
    </submittedName>
</protein>
<accession>A0A1A8DCU9</accession>
<evidence type="ECO:0000313" key="1">
    <source>
        <dbReference type="EMBL" id="SBQ32120.1"/>
    </source>
</evidence>
<reference evidence="1" key="1">
    <citation type="submission" date="2016-05" db="EMBL/GenBank/DDBJ databases">
        <authorList>
            <person name="Lavstsen T."/>
            <person name="Jespersen J.S."/>
        </authorList>
    </citation>
    <scope>NUCLEOTIDE SEQUENCE</scope>
    <source>
        <tissue evidence="1">Brain</tissue>
    </source>
</reference>
<organism evidence="1">
    <name type="scientific">Nothobranchius kadleci</name>
    <name type="common">African annual killifish</name>
    <dbReference type="NCBI Taxonomy" id="1051664"/>
    <lineage>
        <taxon>Eukaryota</taxon>
        <taxon>Metazoa</taxon>
        <taxon>Chordata</taxon>
        <taxon>Craniata</taxon>
        <taxon>Vertebrata</taxon>
        <taxon>Euteleostomi</taxon>
        <taxon>Actinopterygii</taxon>
        <taxon>Neopterygii</taxon>
        <taxon>Teleostei</taxon>
        <taxon>Neoteleostei</taxon>
        <taxon>Acanthomorphata</taxon>
        <taxon>Ovalentaria</taxon>
        <taxon>Atherinomorphae</taxon>
        <taxon>Cyprinodontiformes</taxon>
        <taxon>Nothobranchiidae</taxon>
        <taxon>Nothobranchius</taxon>
    </lineage>
</organism>
<proteinExistence type="predicted"/>
<feature type="non-terminal residue" evidence="1">
    <location>
        <position position="79"/>
    </location>
</feature>
<dbReference type="AlphaFoldDB" id="A0A1A8DCU9"/>
<feature type="non-terminal residue" evidence="1">
    <location>
        <position position="1"/>
    </location>
</feature>
<name>A0A1A8DCU9_NOTKA</name>
<dbReference type="EMBL" id="HAEA01003640">
    <property type="protein sequence ID" value="SBQ32120.1"/>
    <property type="molecule type" value="Transcribed_RNA"/>
</dbReference>
<sequence length="79" mass="9084">GSVHNSWKLKTSLFLHGQHPQQTCHPLSMFGVLWIGVYDMVFQFLPTFSNFSQLLKRSGPTFHNQQPDTLNGMEMCYPV</sequence>